<gene>
    <name evidence="2" type="ORF">AYM40_06620</name>
</gene>
<dbReference type="RefSeq" id="WP_063495526.1">
    <property type="nucleotide sequence ID" value="NZ_CP014578.1"/>
</dbReference>
<organism evidence="2 3">
    <name type="scientific">Paraburkholderia phytofirmans OLGA172</name>
    <dbReference type="NCBI Taxonomy" id="1417228"/>
    <lineage>
        <taxon>Bacteria</taxon>
        <taxon>Pseudomonadati</taxon>
        <taxon>Pseudomonadota</taxon>
        <taxon>Betaproteobacteria</taxon>
        <taxon>Burkholderiales</taxon>
        <taxon>Burkholderiaceae</taxon>
        <taxon>Paraburkholderia</taxon>
    </lineage>
</organism>
<dbReference type="OrthoDB" id="9026660at2"/>
<evidence type="ECO:0000313" key="3">
    <source>
        <dbReference type="Proteomes" id="UP000076852"/>
    </source>
</evidence>
<dbReference type="STRING" id="1804984.AYM40_06620"/>
<evidence type="ECO:0000313" key="2">
    <source>
        <dbReference type="EMBL" id="ANB72080.1"/>
    </source>
</evidence>
<dbReference type="KEGG" id="buz:AYM40_06620"/>
<proteinExistence type="predicted"/>
<dbReference type="InterPro" id="IPR049675">
    <property type="entry name" value="QatB"/>
</dbReference>
<feature type="region of interest" description="Disordered" evidence="1">
    <location>
        <begin position="1"/>
        <end position="59"/>
    </location>
</feature>
<sequence length="275" mass="29362">MGTSTSSTGPSSGVSLDPPWLDDVVGEIGSGSTVVPNDGDPPAPPSAPNGDAPPNRYGDARREFGKFARTGDTRHLRNAVAHYSRRGSGGASATAGRMRASTSAGAALFSFLNAVSQGTTGEVRKWVDDLRASNPSAEDVVDVIVRELAPPGGSADEESFRDAMDLAVSELIKDDPTIDPLSMGVDDIWELLKGFLAIETGNRLCFDLGPIFEGSQLEPRTVVLREKEMRRFLKNEIGAHVDMLRGSVANPSRSQLDSILQDALKMTFELFEADL</sequence>
<reference evidence="2 3" key="1">
    <citation type="journal article" date="2016" name="Gene">
        <title>PacBio SMRT assembly of a complex multi-replicon genome reveals chlorocatechol degradative operon in a region of genome plasticity.</title>
        <authorList>
            <person name="Ricker N."/>
            <person name="Shen S.Y."/>
            <person name="Goordial J."/>
            <person name="Jin S."/>
            <person name="Fulthorpe R.R."/>
        </authorList>
    </citation>
    <scope>NUCLEOTIDE SEQUENCE [LARGE SCALE GENOMIC DNA]</scope>
    <source>
        <strain evidence="2 3">OLGA172</strain>
    </source>
</reference>
<name>A0A160FIJ8_9BURK</name>
<dbReference type="Proteomes" id="UP000076852">
    <property type="component" value="Chromosome 1"/>
</dbReference>
<evidence type="ECO:0000256" key="1">
    <source>
        <dbReference type="SAM" id="MobiDB-lite"/>
    </source>
</evidence>
<accession>A0A160FIJ8</accession>
<dbReference type="AlphaFoldDB" id="A0A160FIJ8"/>
<protein>
    <submittedName>
        <fullName evidence="2">Uncharacterized protein</fullName>
    </submittedName>
</protein>
<feature type="compositionally biased region" description="Low complexity" evidence="1">
    <location>
        <begin position="1"/>
        <end position="15"/>
    </location>
</feature>
<keyword evidence="3" id="KW-1185">Reference proteome</keyword>
<dbReference type="NCBIfam" id="NF041924">
    <property type="entry name" value="QatB"/>
    <property type="match status" value="1"/>
</dbReference>
<dbReference type="EMBL" id="CP014578">
    <property type="protein sequence ID" value="ANB72080.1"/>
    <property type="molecule type" value="Genomic_DNA"/>
</dbReference>